<accession>G2QMK2</accession>
<dbReference type="AlphaFoldDB" id="G2QMK2"/>
<dbReference type="VEuPathDB" id="FungiDB:MYCTH_2039926"/>
<evidence type="ECO:0000313" key="1">
    <source>
        <dbReference type="EMBL" id="AEO61182.1"/>
    </source>
</evidence>
<dbReference type="Proteomes" id="UP000007322">
    <property type="component" value="Chromosome 6"/>
</dbReference>
<reference evidence="1 2" key="1">
    <citation type="journal article" date="2011" name="Nat. Biotechnol.">
        <title>Comparative genomic analysis of the thermophilic biomass-degrading fungi Myceliophthora thermophila and Thielavia terrestris.</title>
        <authorList>
            <person name="Berka R.M."/>
            <person name="Grigoriev I.V."/>
            <person name="Otillar R."/>
            <person name="Salamov A."/>
            <person name="Grimwood J."/>
            <person name="Reid I."/>
            <person name="Ishmael N."/>
            <person name="John T."/>
            <person name="Darmond C."/>
            <person name="Moisan M.-C."/>
            <person name="Henrissat B."/>
            <person name="Coutinho P.M."/>
            <person name="Lombard V."/>
            <person name="Natvig D.O."/>
            <person name="Lindquist E."/>
            <person name="Schmutz J."/>
            <person name="Lucas S."/>
            <person name="Harris P."/>
            <person name="Powlowski J."/>
            <person name="Bellemare A."/>
            <person name="Taylor D."/>
            <person name="Butler G."/>
            <person name="de Vries R.P."/>
            <person name="Allijn I.E."/>
            <person name="van den Brink J."/>
            <person name="Ushinsky S."/>
            <person name="Storms R."/>
            <person name="Powell A.J."/>
            <person name="Paulsen I.T."/>
            <person name="Elbourne L.D.H."/>
            <person name="Baker S.E."/>
            <person name="Magnuson J."/>
            <person name="LaBoissiere S."/>
            <person name="Clutterbuck A.J."/>
            <person name="Martinez D."/>
            <person name="Wogulis M."/>
            <person name="de Leon A.L."/>
            <person name="Rey M.W."/>
            <person name="Tsang A."/>
        </authorList>
    </citation>
    <scope>NUCLEOTIDE SEQUENCE [LARGE SCALE GENOMIC DNA]</scope>
    <source>
        <strain evidence="2">ATCC 42464 / BCRC 31852 / DSM 1799</strain>
    </source>
</reference>
<dbReference type="KEGG" id="mtm:MYCTH_2039926"/>
<proteinExistence type="predicted"/>
<dbReference type="GeneID" id="11506227"/>
<evidence type="ECO:0000313" key="2">
    <source>
        <dbReference type="Proteomes" id="UP000007322"/>
    </source>
</evidence>
<protein>
    <submittedName>
        <fullName evidence="1">Uncharacterized protein</fullName>
    </submittedName>
</protein>
<gene>
    <name evidence="1" type="ORF">MYCTH_2039926</name>
</gene>
<feature type="non-terminal residue" evidence="1">
    <location>
        <position position="1"/>
    </location>
</feature>
<organism evidence="1 2">
    <name type="scientific">Thermothelomyces thermophilus (strain ATCC 42464 / BCRC 31852 / DSM 1799)</name>
    <name type="common">Sporotrichum thermophile</name>
    <dbReference type="NCBI Taxonomy" id="573729"/>
    <lineage>
        <taxon>Eukaryota</taxon>
        <taxon>Fungi</taxon>
        <taxon>Dikarya</taxon>
        <taxon>Ascomycota</taxon>
        <taxon>Pezizomycotina</taxon>
        <taxon>Sordariomycetes</taxon>
        <taxon>Sordariomycetidae</taxon>
        <taxon>Sordariales</taxon>
        <taxon>Chaetomiaceae</taxon>
        <taxon>Thermothelomyces</taxon>
    </lineage>
</organism>
<dbReference type="OMA" id="TACAFRG"/>
<dbReference type="InParanoid" id="G2QMK2"/>
<keyword evidence="2" id="KW-1185">Reference proteome</keyword>
<dbReference type="HOGENOM" id="CLU_201363_0_0_1"/>
<dbReference type="RefSeq" id="XP_003666427.1">
    <property type="nucleotide sequence ID" value="XM_003666379.1"/>
</dbReference>
<sequence>ISNHRFIVIACSYCAEYNQVYKMIKKSRRYKAYVRRGRAYNGSSVLVSSLDYIIREQRRLKAKEKEAEALL</sequence>
<name>G2QMK2_THET4</name>
<feature type="non-terminal residue" evidence="1">
    <location>
        <position position="71"/>
    </location>
</feature>
<dbReference type="EMBL" id="CP003007">
    <property type="protein sequence ID" value="AEO61182.1"/>
    <property type="molecule type" value="Genomic_DNA"/>
</dbReference>